<reference evidence="1 2" key="1">
    <citation type="submission" date="2020-05" db="EMBL/GenBank/DDBJ databases">
        <title>Complete genome of Desulfobulbus oligotrophicus.</title>
        <authorList>
            <person name="Podar M."/>
        </authorList>
    </citation>
    <scope>NUCLEOTIDE SEQUENCE [LARGE SCALE GENOMIC DNA]</scope>
    <source>
        <strain evidence="1 2">Prop6</strain>
    </source>
</reference>
<evidence type="ECO:0000313" key="2">
    <source>
        <dbReference type="Proteomes" id="UP000596092"/>
    </source>
</evidence>
<proteinExistence type="predicted"/>
<dbReference type="AlphaFoldDB" id="A0A7T5VCZ1"/>
<dbReference type="RefSeq" id="WP_199264441.1">
    <property type="nucleotide sequence ID" value="NZ_CP054140.1"/>
</dbReference>
<keyword evidence="2" id="KW-1185">Reference proteome</keyword>
<name>A0A7T5VCZ1_9BACT</name>
<sequence length="226" mass="25995">MLLEDLEKKRRRILQAMDYSVPEKNRDAAEDLLDIYREDRIALAVLHEFYSYLPEAREDWIKEIRLLNRHHGIFLLAACTSQNRYLYLVSNEGLEFQGCMADGFLSNELLDFFGYESAGAFSAICAAPESLMIYEPLQTDTDICPACHSVSGECHELGCPVELCPWCGGQLIHCDCRYEQLGLDTISTEEELLDFERLLEQRGRIPYSPEQRPSFAEDGPYIMFDE</sequence>
<organism evidence="1 2">
    <name type="scientific">Desulfobulbus oligotrophicus</name>
    <dbReference type="NCBI Taxonomy" id="1909699"/>
    <lineage>
        <taxon>Bacteria</taxon>
        <taxon>Pseudomonadati</taxon>
        <taxon>Thermodesulfobacteriota</taxon>
        <taxon>Desulfobulbia</taxon>
        <taxon>Desulfobulbales</taxon>
        <taxon>Desulfobulbaceae</taxon>
        <taxon>Desulfobulbus</taxon>
    </lineage>
</organism>
<protein>
    <submittedName>
        <fullName evidence="1">Uncharacterized protein</fullName>
    </submittedName>
</protein>
<evidence type="ECO:0000313" key="1">
    <source>
        <dbReference type="EMBL" id="QQG65620.1"/>
    </source>
</evidence>
<dbReference type="EMBL" id="CP054140">
    <property type="protein sequence ID" value="QQG65620.1"/>
    <property type="molecule type" value="Genomic_DNA"/>
</dbReference>
<dbReference type="KEGG" id="dog:HP555_06930"/>
<accession>A0A7T5VCZ1</accession>
<gene>
    <name evidence="1" type="ORF">HP555_06930</name>
</gene>
<dbReference type="Proteomes" id="UP000596092">
    <property type="component" value="Chromosome"/>
</dbReference>